<dbReference type="EMBL" id="CP073633">
    <property type="protein sequence ID" value="WHQ70199.1"/>
    <property type="molecule type" value="Genomic_DNA"/>
</dbReference>
<protein>
    <submittedName>
        <fullName evidence="1">Uncharacterized protein</fullName>
    </submittedName>
</protein>
<reference evidence="1" key="1">
    <citation type="journal article" date="2022" name="Biotechnol. Bioprocess Eng.">
        <title>Pan-genome Analysis Reveals Comparative Genomic Features of Central Metabolic Pathways in Methylorubrum extorquens.</title>
        <authorList>
            <person name="Lee G.M."/>
            <person name="Scott-Nevros Z.K."/>
            <person name="Lee S.-M."/>
            <person name="Kim D."/>
        </authorList>
    </citation>
    <scope>NUCLEOTIDE SEQUENCE</scope>
    <source>
        <strain evidence="1">ATCC 55366</strain>
    </source>
</reference>
<evidence type="ECO:0000313" key="2">
    <source>
        <dbReference type="Proteomes" id="UP001223720"/>
    </source>
</evidence>
<gene>
    <name evidence="1" type="ORF">KEC54_00550</name>
</gene>
<evidence type="ECO:0000313" key="1">
    <source>
        <dbReference type="EMBL" id="WHQ70199.1"/>
    </source>
</evidence>
<sequence>MQTYSLKQDGGPGAFTVVVDREMVGRVIACDEHPGLWRIQDQNGRFMGRAGMREQGAEFLAAWFVAEDQDWT</sequence>
<name>A0AAX3WJL9_METEX</name>
<proteinExistence type="predicted"/>
<dbReference type="RefSeq" id="WP_283535701.1">
    <property type="nucleotide sequence ID" value="NZ_CP073633.1"/>
</dbReference>
<organism evidence="1 2">
    <name type="scientific">Methylorubrum extorquens</name>
    <name type="common">Methylobacterium dichloromethanicum</name>
    <name type="synonym">Methylobacterium extorquens</name>
    <dbReference type="NCBI Taxonomy" id="408"/>
    <lineage>
        <taxon>Bacteria</taxon>
        <taxon>Pseudomonadati</taxon>
        <taxon>Pseudomonadota</taxon>
        <taxon>Alphaproteobacteria</taxon>
        <taxon>Hyphomicrobiales</taxon>
        <taxon>Methylobacteriaceae</taxon>
        <taxon>Methylorubrum</taxon>
    </lineage>
</organism>
<dbReference type="Proteomes" id="UP001223720">
    <property type="component" value="Chromosome"/>
</dbReference>
<accession>A0AAX3WJL9</accession>
<dbReference type="AlphaFoldDB" id="A0AAX3WJL9"/>